<dbReference type="InterPro" id="IPR013483">
    <property type="entry name" value="MoaA"/>
</dbReference>
<keyword evidence="2 12" id="KW-0004">4Fe-4S</keyword>
<comment type="caution">
    <text evidence="14">The sequence shown here is derived from an EMBL/GenBank/DDBJ whole genome shotgun (WGS) entry which is preliminary data.</text>
</comment>
<protein>
    <recommendedName>
        <fullName evidence="1 12">GTP 3',8-cyclase</fullName>
        <ecNumber evidence="1 12">4.1.99.22</ecNumber>
    </recommendedName>
    <alternativeName>
        <fullName evidence="12">Molybdenum cofactor biosynthesis protein A</fullName>
    </alternativeName>
</protein>
<feature type="binding site" evidence="12">
    <location>
        <position position="41"/>
    </location>
    <ligand>
        <name>[4Fe-4S] cluster</name>
        <dbReference type="ChEBI" id="CHEBI:49883"/>
        <label>1</label>
        <note>4Fe-4S-S-AdoMet</note>
    </ligand>
</feature>
<dbReference type="SFLD" id="SFLDG01067">
    <property type="entry name" value="SPASM/twitch_domain_containing"/>
    <property type="match status" value="1"/>
</dbReference>
<dbReference type="UniPathway" id="UPA00344"/>
<evidence type="ECO:0000256" key="2">
    <source>
        <dbReference type="ARBA" id="ARBA00022485"/>
    </source>
</evidence>
<reference evidence="14 15" key="1">
    <citation type="submission" date="2019-05" db="EMBL/GenBank/DDBJ databases">
        <title>Verrucobacter flavum gen. nov., sp. nov. a new member of the family Verrucomicrobiaceae.</title>
        <authorList>
            <person name="Szuroczki S."/>
            <person name="Abbaszade G."/>
            <person name="Szabo A."/>
            <person name="Felfoldi T."/>
            <person name="Schumann P."/>
            <person name="Boka K."/>
            <person name="Keki Z."/>
            <person name="Toumi M."/>
            <person name="Toth E."/>
        </authorList>
    </citation>
    <scope>NUCLEOTIDE SEQUENCE [LARGE SCALE GENOMIC DNA]</scope>
    <source>
        <strain evidence="14 15">MG-N-17</strain>
    </source>
</reference>
<evidence type="ECO:0000256" key="3">
    <source>
        <dbReference type="ARBA" id="ARBA00022691"/>
    </source>
</evidence>
<evidence type="ECO:0000313" key="14">
    <source>
        <dbReference type="EMBL" id="TLD72148.1"/>
    </source>
</evidence>
<dbReference type="InterPro" id="IPR050105">
    <property type="entry name" value="MoCo_biosynth_MoaA/MoaC"/>
</dbReference>
<comment type="subunit">
    <text evidence="12">Monomer and homodimer.</text>
</comment>
<accession>A0A5R8KIK5</accession>
<feature type="binding site" evidence="12">
    <location>
        <position position="177"/>
    </location>
    <ligand>
        <name>GTP</name>
        <dbReference type="ChEBI" id="CHEBI:37565"/>
    </ligand>
</feature>
<dbReference type="InterPro" id="IPR058240">
    <property type="entry name" value="rSAM_sf"/>
</dbReference>
<dbReference type="GO" id="GO:0005525">
    <property type="term" value="F:GTP binding"/>
    <property type="evidence" value="ECO:0007669"/>
    <property type="project" value="UniProtKB-UniRule"/>
</dbReference>
<dbReference type="EMBL" id="VAUV01000002">
    <property type="protein sequence ID" value="TLD72148.1"/>
    <property type="molecule type" value="Genomic_DNA"/>
</dbReference>
<feature type="binding site" evidence="12">
    <location>
        <begin position="280"/>
        <end position="282"/>
    </location>
    <ligand>
        <name>GTP</name>
        <dbReference type="ChEBI" id="CHEBI:37565"/>
    </ligand>
</feature>
<dbReference type="InterPro" id="IPR006638">
    <property type="entry name" value="Elp3/MiaA/NifB-like_rSAM"/>
</dbReference>
<evidence type="ECO:0000256" key="7">
    <source>
        <dbReference type="ARBA" id="ARBA00023014"/>
    </source>
</evidence>
<keyword evidence="9 12" id="KW-0501">Molybdenum cofactor biosynthesis</keyword>
<dbReference type="HAMAP" id="MF_01225_B">
    <property type="entry name" value="MoaA_B"/>
    <property type="match status" value="1"/>
</dbReference>
<feature type="binding site" evidence="12">
    <location>
        <position position="211"/>
    </location>
    <ligand>
        <name>S-adenosyl-L-methionine</name>
        <dbReference type="ChEBI" id="CHEBI:59789"/>
    </ligand>
</feature>
<dbReference type="SFLD" id="SFLDG01386">
    <property type="entry name" value="main_SPASM_domain-containing"/>
    <property type="match status" value="1"/>
</dbReference>
<feature type="binding site" evidence="12">
    <location>
        <position position="43"/>
    </location>
    <ligand>
        <name>S-adenosyl-L-methionine</name>
        <dbReference type="ChEBI" id="CHEBI:59789"/>
    </ligand>
</feature>
<dbReference type="InterPro" id="IPR000385">
    <property type="entry name" value="MoaA_NifB_PqqE_Fe-S-bd_CS"/>
</dbReference>
<dbReference type="Gene3D" id="3.20.20.70">
    <property type="entry name" value="Aldolase class I"/>
    <property type="match status" value="1"/>
</dbReference>
<feature type="binding site" evidence="12">
    <location>
        <position position="115"/>
    </location>
    <ligand>
        <name>GTP</name>
        <dbReference type="ChEBI" id="CHEBI:37565"/>
    </ligand>
</feature>
<evidence type="ECO:0000256" key="5">
    <source>
        <dbReference type="ARBA" id="ARBA00022741"/>
    </source>
</evidence>
<gene>
    <name evidence="12 14" type="primary">moaA</name>
    <name evidence="14" type="ORF">FEM03_01980</name>
</gene>
<dbReference type="CDD" id="cd21117">
    <property type="entry name" value="Twitch_MoaA"/>
    <property type="match status" value="1"/>
</dbReference>
<comment type="cofactor">
    <cofactor evidence="12">
        <name>[4Fe-4S] cluster</name>
        <dbReference type="ChEBI" id="CHEBI:49883"/>
    </cofactor>
    <text evidence="12">Binds 2 [4Fe-4S] clusters. Binds 1 [4Fe-4S] cluster coordinated with 3 cysteines and an exchangeable S-adenosyl-L-methionine and 1 [4Fe-4S] cluster coordinated with 3 cysteines and the GTP-derived substrate.</text>
</comment>
<comment type="similarity">
    <text evidence="12">Belongs to the radical SAM superfamily. MoaA family.</text>
</comment>
<dbReference type="InterPro" id="IPR010505">
    <property type="entry name" value="MoaA_twitch"/>
</dbReference>
<comment type="pathway">
    <text evidence="12">Cofactor biosynthesis; molybdopterin biosynthesis.</text>
</comment>
<evidence type="ECO:0000256" key="11">
    <source>
        <dbReference type="ARBA" id="ARBA00048697"/>
    </source>
</evidence>
<dbReference type="InterPro" id="IPR007197">
    <property type="entry name" value="rSAM"/>
</dbReference>
<feature type="binding site" evidence="12">
    <location>
        <position position="139"/>
    </location>
    <ligand>
        <name>S-adenosyl-L-methionine</name>
        <dbReference type="ChEBI" id="CHEBI:59789"/>
    </ligand>
</feature>
<dbReference type="SUPFAM" id="SSF102114">
    <property type="entry name" value="Radical SAM enzymes"/>
    <property type="match status" value="1"/>
</dbReference>
<feature type="domain" description="Radical SAM core" evidence="13">
    <location>
        <begin position="21"/>
        <end position="241"/>
    </location>
</feature>
<dbReference type="SFLD" id="SFLDS00029">
    <property type="entry name" value="Radical_SAM"/>
    <property type="match status" value="1"/>
</dbReference>
<dbReference type="RefSeq" id="WP_138084503.1">
    <property type="nucleotide sequence ID" value="NZ_VAUV01000002.1"/>
</dbReference>
<dbReference type="AlphaFoldDB" id="A0A5R8KIK5"/>
<keyword evidence="4 12" id="KW-0479">Metal-binding</keyword>
<dbReference type="Proteomes" id="UP000306196">
    <property type="component" value="Unassembled WGS sequence"/>
</dbReference>
<dbReference type="NCBIfam" id="TIGR02666">
    <property type="entry name" value="moaA"/>
    <property type="match status" value="1"/>
</dbReference>
<name>A0A5R8KIK5_9BACT</name>
<dbReference type="GO" id="GO:0046872">
    <property type="term" value="F:metal ion binding"/>
    <property type="evidence" value="ECO:0007669"/>
    <property type="project" value="UniProtKB-KW"/>
</dbReference>
<evidence type="ECO:0000256" key="4">
    <source>
        <dbReference type="ARBA" id="ARBA00022723"/>
    </source>
</evidence>
<evidence type="ECO:0000313" key="15">
    <source>
        <dbReference type="Proteomes" id="UP000306196"/>
    </source>
</evidence>
<sequence length="349" mass="38218">MFTEAPTTDDRARLPVAGADGLGRALRDLRLSVTDRCNFRCGYCMPKEVFGRDHAFQPKSELLSFEEMERLARIFVGLGVEKIRVTGGEPLLKRDLPVLIGKLAALKGLKDLAMTTNGSALAVMAKPLFEAGLKRVTVSVDALDDSVFRRMNDVDFPVNRVLKGIDAALEAGFGPVKINMVVKRGVNEDQMVPMARHFAGPQYVLRFIEYMDVGATNGWRLDDVVTAKEIVRRLSGEMDLLPVAANYVGEVARRFRCAVSDTEIGVIASVTQPFCRGCTRARVAADGEFFTCLFGAKGHDLRALLRGGLSDERVADAIRAVWGARDDRYSEVRSEGAGMPRAEMSKLGG</sequence>
<keyword evidence="15" id="KW-1185">Reference proteome</keyword>
<keyword evidence="3 12" id="KW-0949">S-adenosyl-L-methionine</keyword>
<dbReference type="PANTHER" id="PTHR22960:SF0">
    <property type="entry name" value="MOLYBDENUM COFACTOR BIOSYNTHESIS PROTEIN 1"/>
    <property type="match status" value="1"/>
</dbReference>
<dbReference type="GO" id="GO:0051539">
    <property type="term" value="F:4 iron, 4 sulfur cluster binding"/>
    <property type="evidence" value="ECO:0007669"/>
    <property type="project" value="UniProtKB-UniRule"/>
</dbReference>
<dbReference type="GO" id="GO:1904047">
    <property type="term" value="F:S-adenosyl-L-methionine binding"/>
    <property type="evidence" value="ECO:0007669"/>
    <property type="project" value="UniProtKB-UniRule"/>
</dbReference>
<evidence type="ECO:0000259" key="13">
    <source>
        <dbReference type="PROSITE" id="PS51918"/>
    </source>
</evidence>
<dbReference type="GO" id="GO:0061799">
    <property type="term" value="F:cyclic pyranopterin monophosphate synthase activity"/>
    <property type="evidence" value="ECO:0007669"/>
    <property type="project" value="TreeGrafter"/>
</dbReference>
<dbReference type="GO" id="GO:0006777">
    <property type="term" value="P:Mo-molybdopterin cofactor biosynthetic process"/>
    <property type="evidence" value="ECO:0007669"/>
    <property type="project" value="UniProtKB-UniRule"/>
</dbReference>
<feature type="binding site" evidence="12">
    <location>
        <position position="37"/>
    </location>
    <ligand>
        <name>[4Fe-4S] cluster</name>
        <dbReference type="ChEBI" id="CHEBI:49883"/>
        <label>1</label>
        <note>4Fe-4S-S-AdoMet</note>
    </ligand>
</feature>
<feature type="binding site" evidence="12">
    <location>
        <position position="88"/>
    </location>
    <ligand>
        <name>S-adenosyl-L-methionine</name>
        <dbReference type="ChEBI" id="CHEBI:59789"/>
    </ligand>
</feature>
<dbReference type="SMART" id="SM00729">
    <property type="entry name" value="Elp3"/>
    <property type="match status" value="1"/>
</dbReference>
<evidence type="ECO:0000256" key="9">
    <source>
        <dbReference type="ARBA" id="ARBA00023150"/>
    </source>
</evidence>
<feature type="binding site" evidence="12">
    <location>
        <position position="278"/>
    </location>
    <ligand>
        <name>[4Fe-4S] cluster</name>
        <dbReference type="ChEBI" id="CHEBI:49883"/>
        <label>2</label>
        <note>4Fe-4S-substrate</note>
    </ligand>
</feature>
<comment type="catalytic activity">
    <reaction evidence="11 12">
        <text>GTP + AH2 + S-adenosyl-L-methionine = (8S)-3',8-cyclo-7,8-dihydroguanosine 5'-triphosphate + 5'-deoxyadenosine + L-methionine + A + H(+)</text>
        <dbReference type="Rhea" id="RHEA:49576"/>
        <dbReference type="ChEBI" id="CHEBI:13193"/>
        <dbReference type="ChEBI" id="CHEBI:15378"/>
        <dbReference type="ChEBI" id="CHEBI:17319"/>
        <dbReference type="ChEBI" id="CHEBI:17499"/>
        <dbReference type="ChEBI" id="CHEBI:37565"/>
        <dbReference type="ChEBI" id="CHEBI:57844"/>
        <dbReference type="ChEBI" id="CHEBI:59789"/>
        <dbReference type="ChEBI" id="CHEBI:131766"/>
        <dbReference type="EC" id="4.1.99.22"/>
    </reaction>
</comment>
<evidence type="ECO:0000256" key="6">
    <source>
        <dbReference type="ARBA" id="ARBA00023004"/>
    </source>
</evidence>
<proteinExistence type="inferred from homology"/>
<dbReference type="SFLD" id="SFLDG01383">
    <property type="entry name" value="cyclic_pyranopterin_phosphate"/>
    <property type="match status" value="1"/>
</dbReference>
<dbReference type="PROSITE" id="PS51918">
    <property type="entry name" value="RADICAL_SAM"/>
    <property type="match status" value="1"/>
</dbReference>
<organism evidence="14 15">
    <name type="scientific">Phragmitibacter flavus</name>
    <dbReference type="NCBI Taxonomy" id="2576071"/>
    <lineage>
        <taxon>Bacteria</taxon>
        <taxon>Pseudomonadati</taxon>
        <taxon>Verrucomicrobiota</taxon>
        <taxon>Verrucomicrobiia</taxon>
        <taxon>Verrucomicrobiales</taxon>
        <taxon>Verrucomicrobiaceae</taxon>
        <taxon>Phragmitibacter</taxon>
    </lineage>
</organism>
<feature type="binding site" evidence="12">
    <location>
        <position position="292"/>
    </location>
    <ligand>
        <name>[4Fe-4S] cluster</name>
        <dbReference type="ChEBI" id="CHEBI:49883"/>
        <label>2</label>
        <note>4Fe-4S-substrate</note>
    </ligand>
</feature>
<evidence type="ECO:0000256" key="12">
    <source>
        <dbReference type="HAMAP-Rule" id="MF_01225"/>
    </source>
</evidence>
<dbReference type="CDD" id="cd01335">
    <property type="entry name" value="Radical_SAM"/>
    <property type="match status" value="1"/>
</dbReference>
<dbReference type="InterPro" id="IPR040064">
    <property type="entry name" value="MoaA-like"/>
</dbReference>
<keyword evidence="7 12" id="KW-0411">Iron-sulfur</keyword>
<keyword evidence="6 12" id="KW-0408">Iron</keyword>
<dbReference type="PROSITE" id="PS01305">
    <property type="entry name" value="MOAA_NIFB_PQQE"/>
    <property type="match status" value="1"/>
</dbReference>
<feature type="binding site" evidence="12">
    <location>
        <position position="275"/>
    </location>
    <ligand>
        <name>[4Fe-4S] cluster</name>
        <dbReference type="ChEBI" id="CHEBI:49883"/>
        <label>2</label>
        <note>4Fe-4S-substrate</note>
    </ligand>
</feature>
<dbReference type="Pfam" id="PF06463">
    <property type="entry name" value="Mob_synth_C"/>
    <property type="match status" value="1"/>
</dbReference>
<evidence type="ECO:0000256" key="8">
    <source>
        <dbReference type="ARBA" id="ARBA00023134"/>
    </source>
</evidence>
<keyword evidence="5 12" id="KW-0547">Nucleotide-binding</keyword>
<feature type="binding site" evidence="12">
    <location>
        <position position="44"/>
    </location>
    <ligand>
        <name>[4Fe-4S] cluster</name>
        <dbReference type="ChEBI" id="CHEBI:49883"/>
        <label>1</label>
        <note>4Fe-4S-S-AdoMet</note>
    </ligand>
</feature>
<dbReference type="OrthoDB" id="9763993at2"/>
<evidence type="ECO:0000256" key="10">
    <source>
        <dbReference type="ARBA" id="ARBA00023239"/>
    </source>
</evidence>
<comment type="function">
    <text evidence="12">Catalyzes the cyclization of GTP to (8S)-3',8-cyclo-7,8-dihydroguanosine 5'-triphosphate.</text>
</comment>
<dbReference type="EC" id="4.1.99.22" evidence="1 12"/>
<dbReference type="Pfam" id="PF04055">
    <property type="entry name" value="Radical_SAM"/>
    <property type="match status" value="1"/>
</dbReference>
<feature type="binding site" evidence="12">
    <location>
        <position position="30"/>
    </location>
    <ligand>
        <name>GTP</name>
        <dbReference type="ChEBI" id="CHEBI:37565"/>
    </ligand>
</feature>
<keyword evidence="10 12" id="KW-0456">Lyase</keyword>
<keyword evidence="8 12" id="KW-0342">GTP-binding</keyword>
<dbReference type="PANTHER" id="PTHR22960">
    <property type="entry name" value="MOLYBDOPTERIN COFACTOR SYNTHESIS PROTEIN A"/>
    <property type="match status" value="1"/>
</dbReference>
<evidence type="ECO:0000256" key="1">
    <source>
        <dbReference type="ARBA" id="ARBA00012167"/>
    </source>
</evidence>
<dbReference type="InterPro" id="IPR013785">
    <property type="entry name" value="Aldolase_TIM"/>
</dbReference>
<feature type="binding site" evidence="12">
    <location>
        <position position="84"/>
    </location>
    <ligand>
        <name>GTP</name>
        <dbReference type="ChEBI" id="CHEBI:37565"/>
    </ligand>
</feature>
<dbReference type="GO" id="GO:0061798">
    <property type="term" value="F:GTP 3',8'-cyclase activity"/>
    <property type="evidence" value="ECO:0007669"/>
    <property type="project" value="UniProtKB-UniRule"/>
</dbReference>